<dbReference type="AlphaFoldDB" id="A0AAD5U341"/>
<evidence type="ECO:0000313" key="1">
    <source>
        <dbReference type="EMBL" id="KAJ3219965.1"/>
    </source>
</evidence>
<reference evidence="1" key="1">
    <citation type="submission" date="2020-05" db="EMBL/GenBank/DDBJ databases">
        <title>Phylogenomic resolution of chytrid fungi.</title>
        <authorList>
            <person name="Stajich J.E."/>
            <person name="Amses K."/>
            <person name="Simmons R."/>
            <person name="Seto K."/>
            <person name="Myers J."/>
            <person name="Bonds A."/>
            <person name="Quandt C.A."/>
            <person name="Barry K."/>
            <person name="Liu P."/>
            <person name="Grigoriev I."/>
            <person name="Longcore J.E."/>
            <person name="James T.Y."/>
        </authorList>
    </citation>
    <scope>NUCLEOTIDE SEQUENCE</scope>
    <source>
        <strain evidence="1">JEL0476</strain>
    </source>
</reference>
<name>A0AAD5U341_9FUNG</name>
<evidence type="ECO:0000313" key="2">
    <source>
        <dbReference type="Proteomes" id="UP001211065"/>
    </source>
</evidence>
<organism evidence="1 2">
    <name type="scientific">Clydaea vesicula</name>
    <dbReference type="NCBI Taxonomy" id="447962"/>
    <lineage>
        <taxon>Eukaryota</taxon>
        <taxon>Fungi</taxon>
        <taxon>Fungi incertae sedis</taxon>
        <taxon>Chytridiomycota</taxon>
        <taxon>Chytridiomycota incertae sedis</taxon>
        <taxon>Chytridiomycetes</taxon>
        <taxon>Lobulomycetales</taxon>
        <taxon>Lobulomycetaceae</taxon>
        <taxon>Clydaea</taxon>
    </lineage>
</organism>
<keyword evidence="2" id="KW-1185">Reference proteome</keyword>
<dbReference type="EMBL" id="JADGJW010000319">
    <property type="protein sequence ID" value="KAJ3219965.1"/>
    <property type="molecule type" value="Genomic_DNA"/>
</dbReference>
<accession>A0AAD5U341</accession>
<sequence length="250" mass="28626">MAYNEQSVSQERKQDDLKRASLSYSQLSISEFVDDTTLDSNSGNIGVVELMIIHAGDKCIFSKTNKHLNLLQNNLKSEELSIVLETESGDDVDLIRDMKQFGINMILFIWLNLVLDPSINSIEKSLYLQQYLAKTKVLKLRPDTDTNYMLMQKDNKKFQYKSTLSDENFFKTEETSVLINNKLGKEGPLTIINKDQNYQNNDLRNNLTLNTNNFMDFKKNKATLKANENAKLLDEAVTPLSHEGLGIRMK</sequence>
<proteinExistence type="predicted"/>
<comment type="caution">
    <text evidence="1">The sequence shown here is derived from an EMBL/GenBank/DDBJ whole genome shotgun (WGS) entry which is preliminary data.</text>
</comment>
<protein>
    <submittedName>
        <fullName evidence="1">Uncharacterized protein</fullName>
    </submittedName>
</protein>
<dbReference type="Proteomes" id="UP001211065">
    <property type="component" value="Unassembled WGS sequence"/>
</dbReference>
<gene>
    <name evidence="1" type="ORF">HK099_004489</name>
</gene>